<gene>
    <name evidence="1" type="ORF">PGLA1383_LOCUS51677</name>
</gene>
<keyword evidence="2" id="KW-1185">Reference proteome</keyword>
<evidence type="ECO:0000313" key="2">
    <source>
        <dbReference type="Proteomes" id="UP000654075"/>
    </source>
</evidence>
<organism evidence="1 2">
    <name type="scientific">Polarella glacialis</name>
    <name type="common">Dinoflagellate</name>
    <dbReference type="NCBI Taxonomy" id="89957"/>
    <lineage>
        <taxon>Eukaryota</taxon>
        <taxon>Sar</taxon>
        <taxon>Alveolata</taxon>
        <taxon>Dinophyceae</taxon>
        <taxon>Suessiales</taxon>
        <taxon>Suessiaceae</taxon>
        <taxon>Polarella</taxon>
    </lineage>
</organism>
<reference evidence="1" key="1">
    <citation type="submission" date="2021-02" db="EMBL/GenBank/DDBJ databases">
        <authorList>
            <person name="Dougan E. K."/>
            <person name="Rhodes N."/>
            <person name="Thang M."/>
            <person name="Chan C."/>
        </authorList>
    </citation>
    <scope>NUCLEOTIDE SEQUENCE</scope>
</reference>
<sequence length="98" mass="9841">MDAAGLCSLLSVKAVPIQLKAPVAAVNSSGSGQCSAQWRSKSAVPAPLCGRSLRAALNFASGARGLSKPHRDAEPLVREVSLFVAPAVGGLHLGHSGG</sequence>
<evidence type="ECO:0000313" key="1">
    <source>
        <dbReference type="EMBL" id="CAE8636174.1"/>
    </source>
</evidence>
<dbReference type="EMBL" id="CAJNNV010031423">
    <property type="protein sequence ID" value="CAE8636174.1"/>
    <property type="molecule type" value="Genomic_DNA"/>
</dbReference>
<name>A0A813HEZ5_POLGL</name>
<protein>
    <submittedName>
        <fullName evidence="1">Uncharacterized protein</fullName>
    </submittedName>
</protein>
<dbReference type="AlphaFoldDB" id="A0A813HEZ5"/>
<feature type="non-terminal residue" evidence="1">
    <location>
        <position position="98"/>
    </location>
</feature>
<comment type="caution">
    <text evidence="1">The sequence shown here is derived from an EMBL/GenBank/DDBJ whole genome shotgun (WGS) entry which is preliminary data.</text>
</comment>
<proteinExistence type="predicted"/>
<accession>A0A813HEZ5</accession>
<dbReference type="Proteomes" id="UP000654075">
    <property type="component" value="Unassembled WGS sequence"/>
</dbReference>